<feature type="transmembrane region" description="Helical" evidence="1">
    <location>
        <begin position="18"/>
        <end position="40"/>
    </location>
</feature>
<protein>
    <submittedName>
        <fullName evidence="3">Uncharacterized protein</fullName>
    </submittedName>
</protein>
<keyword evidence="1" id="KW-0812">Transmembrane</keyword>
<keyword evidence="1" id="KW-1133">Transmembrane helix</keyword>
<accession>A0AA85IV39</accession>
<sequence length="86" mass="10231">MNTPLSGSQETERIYLPLWAWCYLMITGILFAFVLTALCYTRKWLCFKHLVQRRWCRKNADSIQKGIYGYEKQVNSTDTICEKETR</sequence>
<evidence type="ECO:0000313" key="3">
    <source>
        <dbReference type="WBParaSite" id="TREG1_122040.1"/>
    </source>
</evidence>
<reference evidence="2" key="1">
    <citation type="submission" date="2022-06" db="EMBL/GenBank/DDBJ databases">
        <authorList>
            <person name="Berger JAMES D."/>
            <person name="Berger JAMES D."/>
        </authorList>
    </citation>
    <scope>NUCLEOTIDE SEQUENCE [LARGE SCALE GENOMIC DNA]</scope>
</reference>
<dbReference type="Proteomes" id="UP000050795">
    <property type="component" value="Unassembled WGS sequence"/>
</dbReference>
<evidence type="ECO:0000313" key="2">
    <source>
        <dbReference type="Proteomes" id="UP000050795"/>
    </source>
</evidence>
<evidence type="ECO:0000256" key="1">
    <source>
        <dbReference type="SAM" id="Phobius"/>
    </source>
</evidence>
<keyword evidence="1" id="KW-0472">Membrane</keyword>
<name>A0AA85IV39_TRIRE</name>
<reference evidence="3" key="2">
    <citation type="submission" date="2023-11" db="UniProtKB">
        <authorList>
            <consortium name="WormBaseParasite"/>
        </authorList>
    </citation>
    <scope>IDENTIFICATION</scope>
</reference>
<dbReference type="WBParaSite" id="TREG1_122040.1">
    <property type="protein sequence ID" value="TREG1_122040.1"/>
    <property type="gene ID" value="TREG1_122040"/>
</dbReference>
<keyword evidence="2" id="KW-1185">Reference proteome</keyword>
<proteinExistence type="predicted"/>
<dbReference type="AlphaFoldDB" id="A0AA85IV39"/>
<organism evidence="2 3">
    <name type="scientific">Trichobilharzia regenti</name>
    <name type="common">Nasal bird schistosome</name>
    <dbReference type="NCBI Taxonomy" id="157069"/>
    <lineage>
        <taxon>Eukaryota</taxon>
        <taxon>Metazoa</taxon>
        <taxon>Spiralia</taxon>
        <taxon>Lophotrochozoa</taxon>
        <taxon>Platyhelminthes</taxon>
        <taxon>Trematoda</taxon>
        <taxon>Digenea</taxon>
        <taxon>Strigeidida</taxon>
        <taxon>Schistosomatoidea</taxon>
        <taxon>Schistosomatidae</taxon>
        <taxon>Trichobilharzia</taxon>
    </lineage>
</organism>